<dbReference type="InterPro" id="IPR051402">
    <property type="entry name" value="KPR-Related"/>
</dbReference>
<evidence type="ECO:0000256" key="6">
    <source>
        <dbReference type="ARBA" id="ARBA00022857"/>
    </source>
</evidence>
<dbReference type="RefSeq" id="WP_263741809.1">
    <property type="nucleotide sequence ID" value="NZ_JAOWKZ010000005.1"/>
</dbReference>
<evidence type="ECO:0000256" key="4">
    <source>
        <dbReference type="ARBA" id="ARBA00019465"/>
    </source>
</evidence>
<feature type="domain" description="Ketopantoate reductase C-terminal" evidence="12">
    <location>
        <begin position="178"/>
        <end position="302"/>
    </location>
</feature>
<evidence type="ECO:0000256" key="3">
    <source>
        <dbReference type="ARBA" id="ARBA00013014"/>
    </source>
</evidence>
<protein>
    <recommendedName>
        <fullName evidence="4 10">2-dehydropantoate 2-reductase</fullName>
        <ecNumber evidence="3 10">1.1.1.169</ecNumber>
    </recommendedName>
    <alternativeName>
        <fullName evidence="8 10">Ketopantoate reductase</fullName>
    </alternativeName>
</protein>
<dbReference type="EC" id="1.1.1.169" evidence="3 10"/>
<proteinExistence type="inferred from homology"/>
<dbReference type="Proteomes" id="UP001652564">
    <property type="component" value="Unassembled WGS sequence"/>
</dbReference>
<keyword evidence="6 10" id="KW-0521">NADP</keyword>
<gene>
    <name evidence="13" type="ORF">OEZ71_19750</name>
</gene>
<evidence type="ECO:0000259" key="12">
    <source>
        <dbReference type="Pfam" id="PF08546"/>
    </source>
</evidence>
<comment type="similarity">
    <text evidence="2 10">Belongs to the ketopantoate reductase family.</text>
</comment>
<dbReference type="InterPro" id="IPR013332">
    <property type="entry name" value="KPR_N"/>
</dbReference>
<dbReference type="Pfam" id="PF08546">
    <property type="entry name" value="ApbA_C"/>
    <property type="match status" value="1"/>
</dbReference>
<dbReference type="InterPro" id="IPR013328">
    <property type="entry name" value="6PGD_dom2"/>
</dbReference>
<comment type="function">
    <text evidence="10">Catalyzes the NADPH-dependent reduction of ketopantoate into pantoic acid.</text>
</comment>
<reference evidence="13 14" key="1">
    <citation type="submission" date="2022-10" db="EMBL/GenBank/DDBJ databases">
        <title>Defluviimonas sp. nov., isolated from ocean surface sediments.</title>
        <authorList>
            <person name="He W."/>
            <person name="Wang L."/>
            <person name="Zhang D.-F."/>
        </authorList>
    </citation>
    <scope>NUCLEOTIDE SEQUENCE [LARGE SCALE GENOMIC DNA]</scope>
    <source>
        <strain evidence="13 14">WL0050</strain>
    </source>
</reference>
<comment type="pathway">
    <text evidence="1 10">Cofactor biosynthesis; (R)-pantothenate biosynthesis; (R)-pantoate from 3-methyl-2-oxobutanoate: step 2/2.</text>
</comment>
<evidence type="ECO:0000313" key="14">
    <source>
        <dbReference type="Proteomes" id="UP001652564"/>
    </source>
</evidence>
<sequence>MKISIIGAGAMGSVYAALFAEAGHEVVVVDPWLDHVAAINREGLRLSGASGDRMIRGIRATSDASETEGSGLFVLATKASAVGEVARTIKPHAGDAVILTIQNGLGAAERIGAHMDTTNVLLGVADGFGASMKGSGHAHHNAMKLIRVGEIGGGLTERLEHVAGIWRGAGFNVKAFPDIRQLIWEKFLCNVTFSAPCAVFDRTLGELMSEPDLWAIATGCTREAHEAGIAEGVAFNFDDPVVYVTAFGQSMPEARPSLALDHRAGKLSEIDAINGMVPVVAARHGLTAPYNQTLSAIIRAREADFGKVGQ</sequence>
<dbReference type="Gene3D" id="3.40.50.720">
    <property type="entry name" value="NAD(P)-binding Rossmann-like Domain"/>
    <property type="match status" value="1"/>
</dbReference>
<dbReference type="Pfam" id="PF02558">
    <property type="entry name" value="ApbA"/>
    <property type="match status" value="1"/>
</dbReference>
<organism evidence="13 14">
    <name type="scientific">Albidovulum litorale</name>
    <dbReference type="NCBI Taxonomy" id="2984134"/>
    <lineage>
        <taxon>Bacteria</taxon>
        <taxon>Pseudomonadati</taxon>
        <taxon>Pseudomonadota</taxon>
        <taxon>Alphaproteobacteria</taxon>
        <taxon>Rhodobacterales</taxon>
        <taxon>Paracoccaceae</taxon>
        <taxon>Albidovulum</taxon>
    </lineage>
</organism>
<evidence type="ECO:0000259" key="11">
    <source>
        <dbReference type="Pfam" id="PF02558"/>
    </source>
</evidence>
<feature type="domain" description="Ketopantoate reductase N-terminal" evidence="11">
    <location>
        <begin position="3"/>
        <end position="151"/>
    </location>
</feature>
<dbReference type="InterPro" id="IPR013752">
    <property type="entry name" value="KPA_reductase"/>
</dbReference>
<evidence type="ECO:0000256" key="5">
    <source>
        <dbReference type="ARBA" id="ARBA00022655"/>
    </source>
</evidence>
<evidence type="ECO:0000256" key="8">
    <source>
        <dbReference type="ARBA" id="ARBA00032024"/>
    </source>
</evidence>
<comment type="catalytic activity">
    <reaction evidence="9 10">
        <text>(R)-pantoate + NADP(+) = 2-dehydropantoate + NADPH + H(+)</text>
        <dbReference type="Rhea" id="RHEA:16233"/>
        <dbReference type="ChEBI" id="CHEBI:11561"/>
        <dbReference type="ChEBI" id="CHEBI:15378"/>
        <dbReference type="ChEBI" id="CHEBI:15980"/>
        <dbReference type="ChEBI" id="CHEBI:57783"/>
        <dbReference type="ChEBI" id="CHEBI:58349"/>
        <dbReference type="EC" id="1.1.1.169"/>
    </reaction>
</comment>
<evidence type="ECO:0000256" key="10">
    <source>
        <dbReference type="RuleBase" id="RU362068"/>
    </source>
</evidence>
<dbReference type="SUPFAM" id="SSF51735">
    <property type="entry name" value="NAD(P)-binding Rossmann-fold domains"/>
    <property type="match status" value="1"/>
</dbReference>
<dbReference type="InterPro" id="IPR003710">
    <property type="entry name" value="ApbA"/>
</dbReference>
<evidence type="ECO:0000313" key="13">
    <source>
        <dbReference type="EMBL" id="MCV2874540.1"/>
    </source>
</evidence>
<dbReference type="PANTHER" id="PTHR21708">
    <property type="entry name" value="PROBABLE 2-DEHYDROPANTOATE 2-REDUCTASE"/>
    <property type="match status" value="1"/>
</dbReference>
<evidence type="ECO:0000256" key="9">
    <source>
        <dbReference type="ARBA" id="ARBA00048793"/>
    </source>
</evidence>
<evidence type="ECO:0000256" key="1">
    <source>
        <dbReference type="ARBA" id="ARBA00004994"/>
    </source>
</evidence>
<dbReference type="EMBL" id="JAOWKZ010000005">
    <property type="protein sequence ID" value="MCV2874540.1"/>
    <property type="molecule type" value="Genomic_DNA"/>
</dbReference>
<dbReference type="NCBIfam" id="TIGR00745">
    <property type="entry name" value="apbA_panE"/>
    <property type="match status" value="1"/>
</dbReference>
<keyword evidence="14" id="KW-1185">Reference proteome</keyword>
<dbReference type="InterPro" id="IPR008927">
    <property type="entry name" value="6-PGluconate_DH-like_C_sf"/>
</dbReference>
<keyword evidence="7 10" id="KW-0560">Oxidoreductase</keyword>
<dbReference type="SUPFAM" id="SSF48179">
    <property type="entry name" value="6-phosphogluconate dehydrogenase C-terminal domain-like"/>
    <property type="match status" value="1"/>
</dbReference>
<comment type="caution">
    <text evidence="13">The sequence shown here is derived from an EMBL/GenBank/DDBJ whole genome shotgun (WGS) entry which is preliminary data.</text>
</comment>
<dbReference type="PANTHER" id="PTHR21708:SF26">
    <property type="entry name" value="2-DEHYDROPANTOATE 2-REDUCTASE"/>
    <property type="match status" value="1"/>
</dbReference>
<keyword evidence="5 10" id="KW-0566">Pantothenate biosynthesis</keyword>
<evidence type="ECO:0000256" key="7">
    <source>
        <dbReference type="ARBA" id="ARBA00023002"/>
    </source>
</evidence>
<evidence type="ECO:0000256" key="2">
    <source>
        <dbReference type="ARBA" id="ARBA00007870"/>
    </source>
</evidence>
<accession>A0ABT2ZUC2</accession>
<dbReference type="InterPro" id="IPR036291">
    <property type="entry name" value="NAD(P)-bd_dom_sf"/>
</dbReference>
<name>A0ABT2ZUC2_9RHOB</name>
<dbReference type="Gene3D" id="1.10.1040.10">
    <property type="entry name" value="N-(1-d-carboxylethyl)-l-norvaline Dehydrogenase, domain 2"/>
    <property type="match status" value="1"/>
</dbReference>